<organism evidence="1 2">
    <name type="scientific">Mycobacterium kubicae</name>
    <dbReference type="NCBI Taxonomy" id="120959"/>
    <lineage>
        <taxon>Bacteria</taxon>
        <taxon>Bacillati</taxon>
        <taxon>Actinomycetota</taxon>
        <taxon>Actinomycetes</taxon>
        <taxon>Mycobacteriales</taxon>
        <taxon>Mycobacteriaceae</taxon>
        <taxon>Mycobacterium</taxon>
        <taxon>Mycobacterium simiae complex</taxon>
    </lineage>
</organism>
<dbReference type="KEGG" id="mku:I2456_24410"/>
<sequence>MAKPALKWSLSPGSRHKCEVVDERRTDELTAGDHHEAMLTHVHLDSIPSISVAYNDPHFSAHDGLRA</sequence>
<evidence type="ECO:0000313" key="1">
    <source>
        <dbReference type="EMBL" id="QPI37393.1"/>
    </source>
</evidence>
<accession>A0AAX1J7J3</accession>
<evidence type="ECO:0000313" key="2">
    <source>
        <dbReference type="Proteomes" id="UP000663583"/>
    </source>
</evidence>
<dbReference type="EMBL" id="CP065047">
    <property type="protein sequence ID" value="QPI37393.1"/>
    <property type="molecule type" value="Genomic_DNA"/>
</dbReference>
<protein>
    <recommendedName>
        <fullName evidence="3">Transposase</fullName>
    </recommendedName>
</protein>
<gene>
    <name evidence="1" type="ORF">I2456_24410</name>
</gene>
<dbReference type="Proteomes" id="UP000663583">
    <property type="component" value="Chromosome"/>
</dbReference>
<reference evidence="1" key="1">
    <citation type="submission" date="2020-11" db="EMBL/GenBank/DDBJ databases">
        <title>Intraspecies plasmid and genomic variation of Mycobacterium kubicae revealed by the complete genome sequences of two clinical isolates.</title>
        <authorList>
            <person name="Hendrix J.R."/>
            <person name="Epperson L.E."/>
            <person name="Honda J.R."/>
            <person name="Strong M."/>
        </authorList>
    </citation>
    <scope>NUCLEOTIDE SEQUENCE</scope>
    <source>
        <strain evidence="1">JCM 13573</strain>
    </source>
</reference>
<dbReference type="RefSeq" id="WP_131727272.1">
    <property type="nucleotide sequence ID" value="NZ_CP045075.1"/>
</dbReference>
<evidence type="ECO:0008006" key="3">
    <source>
        <dbReference type="Google" id="ProtNLM"/>
    </source>
</evidence>
<proteinExistence type="predicted"/>
<dbReference type="AlphaFoldDB" id="A0AAX1J7J3"/>
<name>A0AAX1J7J3_9MYCO</name>